<sequence>MKILSLQECQRDLAALDAADQLTTAMKGEIERFKTMDSQGLIKKAMGMLMSGNLSLEGLGLPANLFEQIEQLEKLNSVARTKYRARVLADKAVLEDIEPAQIVEA</sequence>
<gene>
    <name evidence="1" type="ORF">BIT28_16420</name>
</gene>
<dbReference type="STRING" id="1903952.BIT28_16420"/>
<comment type="caution">
    <text evidence="1">The sequence shown here is derived from an EMBL/GenBank/DDBJ whole genome shotgun (WGS) entry which is preliminary data.</text>
</comment>
<dbReference type="AlphaFoldDB" id="A0A1Q9G7V0"/>
<keyword evidence="2" id="KW-1185">Reference proteome</keyword>
<reference evidence="1 2" key="1">
    <citation type="submission" date="2016-09" db="EMBL/GenBank/DDBJ databases">
        <title>Photobacterium proteolyticum sp. nov. a protease producing bacterium isolated from ocean sediments of Laizhou Bay.</title>
        <authorList>
            <person name="Li Y."/>
        </authorList>
    </citation>
    <scope>NUCLEOTIDE SEQUENCE [LARGE SCALE GENOMIC DNA]</scope>
    <source>
        <strain evidence="1 2">13-12</strain>
    </source>
</reference>
<dbReference type="EMBL" id="MJIL01000098">
    <property type="protein sequence ID" value="OLQ70309.1"/>
    <property type="molecule type" value="Genomic_DNA"/>
</dbReference>
<proteinExistence type="predicted"/>
<dbReference type="OrthoDB" id="5904968at2"/>
<dbReference type="Proteomes" id="UP000186905">
    <property type="component" value="Unassembled WGS sequence"/>
</dbReference>
<organism evidence="1 2">
    <name type="scientific">Photobacterium proteolyticum</name>
    <dbReference type="NCBI Taxonomy" id="1903952"/>
    <lineage>
        <taxon>Bacteria</taxon>
        <taxon>Pseudomonadati</taxon>
        <taxon>Pseudomonadota</taxon>
        <taxon>Gammaproteobacteria</taxon>
        <taxon>Vibrionales</taxon>
        <taxon>Vibrionaceae</taxon>
        <taxon>Photobacterium</taxon>
    </lineage>
</organism>
<dbReference type="RefSeq" id="WP_075767882.1">
    <property type="nucleotide sequence ID" value="NZ_MJIL01000098.1"/>
</dbReference>
<evidence type="ECO:0000313" key="2">
    <source>
        <dbReference type="Proteomes" id="UP000186905"/>
    </source>
</evidence>
<accession>A0A1Q9G7V0</accession>
<evidence type="ECO:0000313" key="1">
    <source>
        <dbReference type="EMBL" id="OLQ70309.1"/>
    </source>
</evidence>
<name>A0A1Q9G7V0_9GAMM</name>
<protein>
    <submittedName>
        <fullName evidence="1">Uncharacterized protein</fullName>
    </submittedName>
</protein>